<feature type="domain" description="Cyclic nucleotide-binding" evidence="1">
    <location>
        <begin position="45"/>
        <end position="125"/>
    </location>
</feature>
<comment type="caution">
    <text evidence="2">The sequence shown here is derived from an EMBL/GenBank/DDBJ whole genome shotgun (WGS) entry which is preliminary data.</text>
</comment>
<protein>
    <recommendedName>
        <fullName evidence="1">Cyclic nucleotide-binding domain-containing protein</fullName>
    </recommendedName>
</protein>
<dbReference type="Pfam" id="PF00027">
    <property type="entry name" value="cNMP_binding"/>
    <property type="match status" value="1"/>
</dbReference>
<dbReference type="EMBL" id="BMJC01000002">
    <property type="protein sequence ID" value="GGB01504.1"/>
    <property type="molecule type" value="Genomic_DNA"/>
</dbReference>
<accession>A0A8J2UD96</accession>
<sequence length="207" mass="24036">MITSNQLFTSNLTNMEPLIRLLHAVHPLSPALEAHLRLKIKCYQYKKGQKIVKAGEIASHILYLEKGLIRSYSLVQGKRISNYFMREGDIIISVESFLQQIPAHDSIEALEDCICWGITFEELEETYAFFPEFNVHGRLITGTYYCRSEARHRGRHRKRSHEIYAALMESDPNLVSRVKDVYMASYLNASKATLSRVKHAYAKRKWR</sequence>
<organism evidence="2 3">
    <name type="scientific">Puia dinghuensis</name>
    <dbReference type="NCBI Taxonomy" id="1792502"/>
    <lineage>
        <taxon>Bacteria</taxon>
        <taxon>Pseudomonadati</taxon>
        <taxon>Bacteroidota</taxon>
        <taxon>Chitinophagia</taxon>
        <taxon>Chitinophagales</taxon>
        <taxon>Chitinophagaceae</taxon>
        <taxon>Puia</taxon>
    </lineage>
</organism>
<dbReference type="Proteomes" id="UP000607559">
    <property type="component" value="Unassembled WGS sequence"/>
</dbReference>
<dbReference type="Gene3D" id="2.60.120.10">
    <property type="entry name" value="Jelly Rolls"/>
    <property type="match status" value="1"/>
</dbReference>
<dbReference type="SUPFAM" id="SSF51206">
    <property type="entry name" value="cAMP-binding domain-like"/>
    <property type="match status" value="1"/>
</dbReference>
<dbReference type="InterPro" id="IPR000595">
    <property type="entry name" value="cNMP-bd_dom"/>
</dbReference>
<dbReference type="InterPro" id="IPR014710">
    <property type="entry name" value="RmlC-like_jellyroll"/>
</dbReference>
<dbReference type="AlphaFoldDB" id="A0A8J2UD96"/>
<dbReference type="PROSITE" id="PS00888">
    <property type="entry name" value="CNMP_BINDING_1"/>
    <property type="match status" value="1"/>
</dbReference>
<dbReference type="InterPro" id="IPR018490">
    <property type="entry name" value="cNMP-bd_dom_sf"/>
</dbReference>
<dbReference type="CDD" id="cd00038">
    <property type="entry name" value="CAP_ED"/>
    <property type="match status" value="1"/>
</dbReference>
<evidence type="ECO:0000313" key="2">
    <source>
        <dbReference type="EMBL" id="GGB01504.1"/>
    </source>
</evidence>
<name>A0A8J2UD96_9BACT</name>
<proteinExistence type="predicted"/>
<reference evidence="2" key="1">
    <citation type="journal article" date="2014" name="Int. J. Syst. Evol. Microbiol.">
        <title>Complete genome sequence of Corynebacterium casei LMG S-19264T (=DSM 44701T), isolated from a smear-ripened cheese.</title>
        <authorList>
            <consortium name="US DOE Joint Genome Institute (JGI-PGF)"/>
            <person name="Walter F."/>
            <person name="Albersmeier A."/>
            <person name="Kalinowski J."/>
            <person name="Ruckert C."/>
        </authorList>
    </citation>
    <scope>NUCLEOTIDE SEQUENCE</scope>
    <source>
        <strain evidence="2">CGMCC 1.15448</strain>
    </source>
</reference>
<reference evidence="2" key="2">
    <citation type="submission" date="2020-09" db="EMBL/GenBank/DDBJ databases">
        <authorList>
            <person name="Sun Q."/>
            <person name="Zhou Y."/>
        </authorList>
    </citation>
    <scope>NUCLEOTIDE SEQUENCE</scope>
    <source>
        <strain evidence="2">CGMCC 1.15448</strain>
    </source>
</reference>
<dbReference type="InterPro" id="IPR018488">
    <property type="entry name" value="cNMP-bd_CS"/>
</dbReference>
<evidence type="ECO:0000313" key="3">
    <source>
        <dbReference type="Proteomes" id="UP000607559"/>
    </source>
</evidence>
<keyword evidence="3" id="KW-1185">Reference proteome</keyword>
<dbReference type="PROSITE" id="PS50042">
    <property type="entry name" value="CNMP_BINDING_3"/>
    <property type="match status" value="1"/>
</dbReference>
<evidence type="ECO:0000259" key="1">
    <source>
        <dbReference type="PROSITE" id="PS50042"/>
    </source>
</evidence>
<gene>
    <name evidence="2" type="ORF">GCM10011511_26050</name>
</gene>